<name>A0ABU0YR96_9PROT</name>
<dbReference type="Proteomes" id="UP001230156">
    <property type="component" value="Unassembled WGS sequence"/>
</dbReference>
<evidence type="ECO:0000256" key="1">
    <source>
        <dbReference type="SAM" id="SignalP"/>
    </source>
</evidence>
<dbReference type="EMBL" id="JAUYVI010000006">
    <property type="protein sequence ID" value="MDQ7250246.1"/>
    <property type="molecule type" value="Genomic_DNA"/>
</dbReference>
<feature type="signal peptide" evidence="1">
    <location>
        <begin position="1"/>
        <end position="24"/>
    </location>
</feature>
<protein>
    <submittedName>
        <fullName evidence="2">Uncharacterized protein</fullName>
    </submittedName>
</protein>
<organism evidence="2 3">
    <name type="scientific">Dongia sedimenti</name>
    <dbReference type="NCBI Taxonomy" id="3064282"/>
    <lineage>
        <taxon>Bacteria</taxon>
        <taxon>Pseudomonadati</taxon>
        <taxon>Pseudomonadota</taxon>
        <taxon>Alphaproteobacteria</taxon>
        <taxon>Rhodospirillales</taxon>
        <taxon>Dongiaceae</taxon>
        <taxon>Dongia</taxon>
    </lineage>
</organism>
<keyword evidence="1" id="KW-0732">Signal</keyword>
<accession>A0ABU0YR96</accession>
<evidence type="ECO:0000313" key="2">
    <source>
        <dbReference type="EMBL" id="MDQ7250246.1"/>
    </source>
</evidence>
<sequence length="155" mass="16742">MGLATFRACAVAFVFFIGAGLAAADDAAPLGQPITDPAEITAHMAGNTLSGVLKETGESWVEFYCDTGRSLYQFGDIALGKWWTESGKVCFAYEYNDYRFPRCFEMFGRADGSLAFLGHDDSGQPMTFLSAPPVPGDPFHLEQRAVHGCALEPSV</sequence>
<evidence type="ECO:0000313" key="3">
    <source>
        <dbReference type="Proteomes" id="UP001230156"/>
    </source>
</evidence>
<gene>
    <name evidence="2" type="ORF">Q8A70_21325</name>
</gene>
<keyword evidence="3" id="KW-1185">Reference proteome</keyword>
<feature type="chain" id="PRO_5047454119" evidence="1">
    <location>
        <begin position="25"/>
        <end position="155"/>
    </location>
</feature>
<comment type="caution">
    <text evidence="2">The sequence shown here is derived from an EMBL/GenBank/DDBJ whole genome shotgun (WGS) entry which is preliminary data.</text>
</comment>
<proteinExistence type="predicted"/>
<reference evidence="3" key="1">
    <citation type="submission" date="2023-08" db="EMBL/GenBank/DDBJ databases">
        <title>Rhodospirillaceae gen. nov., a novel taxon isolated from the Yangtze River Yuezi River estuary sludge.</title>
        <authorList>
            <person name="Ruan L."/>
        </authorList>
    </citation>
    <scope>NUCLEOTIDE SEQUENCE [LARGE SCALE GENOMIC DNA]</scope>
    <source>
        <strain evidence="3">R-7</strain>
    </source>
</reference>
<dbReference type="RefSeq" id="WP_379959255.1">
    <property type="nucleotide sequence ID" value="NZ_JAUYVI010000006.1"/>
</dbReference>